<evidence type="ECO:0000313" key="2">
    <source>
        <dbReference type="Proteomes" id="UP000295433"/>
    </source>
</evidence>
<evidence type="ECO:0000313" key="1">
    <source>
        <dbReference type="EMBL" id="TCV08969.1"/>
    </source>
</evidence>
<reference evidence="1 2" key="1">
    <citation type="submission" date="2019-03" db="EMBL/GenBank/DDBJ databases">
        <title>Genomic Encyclopedia of Type Strains, Phase IV (KMG-IV): sequencing the most valuable type-strain genomes for metagenomic binning, comparative biology and taxonomic classification.</title>
        <authorList>
            <person name="Goeker M."/>
        </authorList>
    </citation>
    <scope>NUCLEOTIDE SEQUENCE [LARGE SCALE GENOMIC DNA]</scope>
    <source>
        <strain evidence="1 2">DSM 16730</strain>
    </source>
</reference>
<protein>
    <submittedName>
        <fullName evidence="1">Uncharacterized protein</fullName>
    </submittedName>
</protein>
<dbReference type="Proteomes" id="UP000295433">
    <property type="component" value="Unassembled WGS sequence"/>
</dbReference>
<proteinExistence type="predicted"/>
<keyword evidence="2" id="KW-1185">Reference proteome</keyword>
<comment type="caution">
    <text evidence="1">The sequence shown here is derived from an EMBL/GenBank/DDBJ whole genome shotgun (WGS) entry which is preliminary data.</text>
</comment>
<name>A0A4R3VSF6_9GAMM</name>
<organism evidence="1 2">
    <name type="scientific">Samsonia erythrinae</name>
    <dbReference type="NCBI Taxonomy" id="160434"/>
    <lineage>
        <taxon>Bacteria</taxon>
        <taxon>Pseudomonadati</taxon>
        <taxon>Pseudomonadota</taxon>
        <taxon>Gammaproteobacteria</taxon>
        <taxon>Enterobacterales</taxon>
        <taxon>Pectobacteriaceae</taxon>
        <taxon>Samsonia</taxon>
    </lineage>
</organism>
<dbReference type="AlphaFoldDB" id="A0A4R3VSF6"/>
<dbReference type="EMBL" id="SMBY01000001">
    <property type="protein sequence ID" value="TCV08969.1"/>
    <property type="molecule type" value="Genomic_DNA"/>
</dbReference>
<accession>A0A4R3VSF6</accession>
<sequence>MAMKPPLISITRTQNYNSIFATLLKIARSRNNKQAMLLLKVHILLIKLTVYHKKAIII</sequence>
<gene>
    <name evidence="1" type="ORF">EDC54_101492</name>
</gene>